<dbReference type="EC" id="2.1.1.72" evidence="2"/>
<dbReference type="Gene3D" id="3.40.50.150">
    <property type="entry name" value="Vaccinia Virus protein VP39"/>
    <property type="match status" value="1"/>
</dbReference>
<dbReference type="InterPro" id="IPR012327">
    <property type="entry name" value="MeTrfase_D12"/>
</dbReference>
<dbReference type="PRINTS" id="PR00505">
    <property type="entry name" value="D12N6MTFRASE"/>
</dbReference>
<reference evidence="8" key="1">
    <citation type="submission" date="2016-10" db="EMBL/GenBank/DDBJ databases">
        <authorList>
            <person name="Varghese N."/>
            <person name="Submissions S."/>
        </authorList>
    </citation>
    <scope>NUCLEOTIDE SEQUENCE [LARGE SCALE GENOMIC DNA]</scope>
    <source>
        <strain evidence="8">ATCC 25963</strain>
    </source>
</reference>
<dbReference type="InterPro" id="IPR029063">
    <property type="entry name" value="SAM-dependent_MTases_sf"/>
</dbReference>
<keyword evidence="4 7" id="KW-0808">Transferase</keyword>
<gene>
    <name evidence="7" type="ORF">SAMN02745121_01210</name>
</gene>
<sequence length="349" mass="38709">MIKYLGSKRLLIPEILRVIRGLPEVRTVIDLFSGTSRVGHALKAAGYRVLANDHNTYAETLARCYVQADREDVAEDARRLIAELNALPGEPGYVTRTFCEEARFFQPKNGARIDAIRRAIAEKSLDPELEAVLLVALIEAADRVDSTTGVQMAYLKSWAARAHGDLELRVPEVLSRATWGKGQAHGLDALAAAAVLEADLAYLDPPYNQHSYLGNYHVWETIVRGDTPEAYGVARKRIDCQERRSAFNARTKIRASMEALIDAVRAPLLVVSFSDEGYLSRPELEALLARRGPVRVLSFDYKRYVGAQIGIYSPRGEKVGRVSHLRNTEMLYVVGEGRHADAVAALPEN</sequence>
<evidence type="ECO:0000256" key="1">
    <source>
        <dbReference type="ARBA" id="ARBA00006594"/>
    </source>
</evidence>
<protein>
    <recommendedName>
        <fullName evidence="2">site-specific DNA-methyltransferase (adenine-specific)</fullName>
        <ecNumber evidence="2">2.1.1.72</ecNumber>
    </recommendedName>
</protein>
<dbReference type="STRING" id="54.SAMN02745121_01210"/>
<comment type="similarity">
    <text evidence="1">Belongs to the N(4)/N(6)-methyltransferase family.</text>
</comment>
<dbReference type="Pfam" id="PF02086">
    <property type="entry name" value="MethyltransfD12"/>
    <property type="match status" value="1"/>
</dbReference>
<dbReference type="Gene3D" id="1.10.1020.10">
    <property type="entry name" value="Adenine-specific Methyltransferase, Domain 2"/>
    <property type="match status" value="1"/>
</dbReference>
<dbReference type="EMBL" id="FOMX01000003">
    <property type="protein sequence ID" value="SFD69513.1"/>
    <property type="molecule type" value="Genomic_DNA"/>
</dbReference>
<dbReference type="OrthoDB" id="9805629at2"/>
<dbReference type="GO" id="GO:0009007">
    <property type="term" value="F:site-specific DNA-methyltransferase (adenine-specific) activity"/>
    <property type="evidence" value="ECO:0007669"/>
    <property type="project" value="UniProtKB-EC"/>
</dbReference>
<evidence type="ECO:0000256" key="6">
    <source>
        <dbReference type="ARBA" id="ARBA00047942"/>
    </source>
</evidence>
<dbReference type="InterPro" id="IPR002052">
    <property type="entry name" value="DNA_methylase_N6_adenine_CS"/>
</dbReference>
<dbReference type="InterPro" id="IPR023095">
    <property type="entry name" value="Ade_MeTrfase_dom_2"/>
</dbReference>
<organism evidence="7 8">
    <name type="scientific">Nannocystis exedens</name>
    <dbReference type="NCBI Taxonomy" id="54"/>
    <lineage>
        <taxon>Bacteria</taxon>
        <taxon>Pseudomonadati</taxon>
        <taxon>Myxococcota</taxon>
        <taxon>Polyangia</taxon>
        <taxon>Nannocystales</taxon>
        <taxon>Nannocystaceae</taxon>
        <taxon>Nannocystis</taxon>
    </lineage>
</organism>
<dbReference type="GO" id="GO:0032259">
    <property type="term" value="P:methylation"/>
    <property type="evidence" value="ECO:0007669"/>
    <property type="project" value="UniProtKB-KW"/>
</dbReference>
<evidence type="ECO:0000256" key="4">
    <source>
        <dbReference type="ARBA" id="ARBA00022679"/>
    </source>
</evidence>
<evidence type="ECO:0000313" key="7">
    <source>
        <dbReference type="EMBL" id="SFD69513.1"/>
    </source>
</evidence>
<dbReference type="PROSITE" id="PS00092">
    <property type="entry name" value="N6_MTASE"/>
    <property type="match status" value="1"/>
</dbReference>
<proteinExistence type="inferred from homology"/>
<evidence type="ECO:0000313" key="8">
    <source>
        <dbReference type="Proteomes" id="UP000199400"/>
    </source>
</evidence>
<name>A0A1I1UL86_9BACT</name>
<evidence type="ECO:0000256" key="2">
    <source>
        <dbReference type="ARBA" id="ARBA00011900"/>
    </source>
</evidence>
<evidence type="ECO:0000256" key="3">
    <source>
        <dbReference type="ARBA" id="ARBA00022603"/>
    </source>
</evidence>
<dbReference type="GO" id="GO:0003676">
    <property type="term" value="F:nucleic acid binding"/>
    <property type="evidence" value="ECO:0007669"/>
    <property type="project" value="InterPro"/>
</dbReference>
<dbReference type="Proteomes" id="UP000199400">
    <property type="component" value="Unassembled WGS sequence"/>
</dbReference>
<dbReference type="AlphaFoldDB" id="A0A1I1UL86"/>
<dbReference type="GO" id="GO:0009307">
    <property type="term" value="P:DNA restriction-modification system"/>
    <property type="evidence" value="ECO:0007669"/>
    <property type="project" value="InterPro"/>
</dbReference>
<dbReference type="SUPFAM" id="SSF53335">
    <property type="entry name" value="S-adenosyl-L-methionine-dependent methyltransferases"/>
    <property type="match status" value="1"/>
</dbReference>
<accession>A0A1I1UL86</accession>
<comment type="catalytic activity">
    <reaction evidence="6">
        <text>a 2'-deoxyadenosine in DNA + S-adenosyl-L-methionine = an N(6)-methyl-2'-deoxyadenosine in DNA + S-adenosyl-L-homocysteine + H(+)</text>
        <dbReference type="Rhea" id="RHEA:15197"/>
        <dbReference type="Rhea" id="RHEA-COMP:12418"/>
        <dbReference type="Rhea" id="RHEA-COMP:12419"/>
        <dbReference type="ChEBI" id="CHEBI:15378"/>
        <dbReference type="ChEBI" id="CHEBI:57856"/>
        <dbReference type="ChEBI" id="CHEBI:59789"/>
        <dbReference type="ChEBI" id="CHEBI:90615"/>
        <dbReference type="ChEBI" id="CHEBI:90616"/>
        <dbReference type="EC" id="2.1.1.72"/>
    </reaction>
</comment>
<evidence type="ECO:0000256" key="5">
    <source>
        <dbReference type="ARBA" id="ARBA00022691"/>
    </source>
</evidence>
<keyword evidence="3 7" id="KW-0489">Methyltransferase</keyword>
<dbReference type="RefSeq" id="WP_096329676.1">
    <property type="nucleotide sequence ID" value="NZ_FOMX01000003.1"/>
</dbReference>
<keyword evidence="5" id="KW-0949">S-adenosyl-L-methionine</keyword>
<keyword evidence="8" id="KW-1185">Reference proteome</keyword>